<dbReference type="OrthoDB" id="914094at2759"/>
<accession>A0A2Z7BML8</accession>
<dbReference type="SUPFAM" id="SSF53098">
    <property type="entry name" value="Ribonuclease H-like"/>
    <property type="match status" value="1"/>
</dbReference>
<dbReference type="Proteomes" id="UP000250235">
    <property type="component" value="Unassembled WGS sequence"/>
</dbReference>
<proteinExistence type="predicted"/>
<dbReference type="PANTHER" id="PTHR47723">
    <property type="entry name" value="OS05G0353850 PROTEIN"/>
    <property type="match status" value="1"/>
</dbReference>
<dbReference type="Pfam" id="PF13456">
    <property type="entry name" value="RVT_3"/>
    <property type="match status" value="1"/>
</dbReference>
<dbReference type="CDD" id="cd06222">
    <property type="entry name" value="RNase_H_like"/>
    <property type="match status" value="1"/>
</dbReference>
<sequence length="459" mass="52881">MNIKNLAEGHIRWSIGKGDISFWYDAWLSDGPLFNRCEIIGPKERKIDWFIEHGCWNRDRLELHLYPAMLDQVLLTPISPYLDDRLIWKPSSHGNFTTRSAWELIRLRNTPRDIYTACWSKILSPTMSLFDWRCTQHKIPTDDILKIRGVPLASKCQCCDHEESLEHLFFSGSVAIRVWEHFGRIFGVQQASQISNWRIFNSWRSRGHIRECMPFLILWFICIGRNDSKHRGIMIRPAAIIRKIRYYITTAFTSGLMKHEHWQGLQSLARNFDVVLRGFKRITVSTISWIKPPDPFYKLNSDGCRSNTGMISTGGLIRYTNGLVLTAFHGFLGEGSVIKAELTAILQGLLICKQHQCFPIWIETDSAVALQIILSDHCSWDLRHTLTSIQDIRANHQTHISHVLREANAPADALAALGMKEKCYSEFSSLNLDKHVAGLSRLDSKGYPYIRIVRKLVLH</sequence>
<protein>
    <submittedName>
        <fullName evidence="3">Uncharacterized protein</fullName>
    </submittedName>
</protein>
<gene>
    <name evidence="3" type="ORF">F511_18219</name>
</gene>
<evidence type="ECO:0000259" key="1">
    <source>
        <dbReference type="Pfam" id="PF13456"/>
    </source>
</evidence>
<dbReference type="GO" id="GO:0004523">
    <property type="term" value="F:RNA-DNA hybrid ribonuclease activity"/>
    <property type="evidence" value="ECO:0007669"/>
    <property type="project" value="InterPro"/>
</dbReference>
<dbReference type="GO" id="GO:0003676">
    <property type="term" value="F:nucleic acid binding"/>
    <property type="evidence" value="ECO:0007669"/>
    <property type="project" value="InterPro"/>
</dbReference>
<feature type="domain" description="RNase H type-1" evidence="1">
    <location>
        <begin position="300"/>
        <end position="416"/>
    </location>
</feature>
<dbReference type="InterPro" id="IPR002156">
    <property type="entry name" value="RNaseH_domain"/>
</dbReference>
<dbReference type="InterPro" id="IPR044730">
    <property type="entry name" value="RNase_H-like_dom_plant"/>
</dbReference>
<feature type="domain" description="Reverse transcriptase zinc-binding" evidence="2">
    <location>
        <begin position="96"/>
        <end position="179"/>
    </location>
</feature>
<dbReference type="Gene3D" id="3.30.420.10">
    <property type="entry name" value="Ribonuclease H-like superfamily/Ribonuclease H"/>
    <property type="match status" value="1"/>
</dbReference>
<dbReference type="EMBL" id="KV005865">
    <property type="protein sequence ID" value="KZV33338.1"/>
    <property type="molecule type" value="Genomic_DNA"/>
</dbReference>
<dbReference type="PANTHER" id="PTHR47723:SF19">
    <property type="entry name" value="POLYNUCLEOTIDYL TRANSFERASE, RIBONUCLEASE H-LIKE SUPERFAMILY PROTEIN"/>
    <property type="match status" value="1"/>
</dbReference>
<dbReference type="AlphaFoldDB" id="A0A2Z7BML8"/>
<organism evidence="3 4">
    <name type="scientific">Dorcoceras hygrometricum</name>
    <dbReference type="NCBI Taxonomy" id="472368"/>
    <lineage>
        <taxon>Eukaryota</taxon>
        <taxon>Viridiplantae</taxon>
        <taxon>Streptophyta</taxon>
        <taxon>Embryophyta</taxon>
        <taxon>Tracheophyta</taxon>
        <taxon>Spermatophyta</taxon>
        <taxon>Magnoliopsida</taxon>
        <taxon>eudicotyledons</taxon>
        <taxon>Gunneridae</taxon>
        <taxon>Pentapetalae</taxon>
        <taxon>asterids</taxon>
        <taxon>lamiids</taxon>
        <taxon>Lamiales</taxon>
        <taxon>Gesneriaceae</taxon>
        <taxon>Didymocarpoideae</taxon>
        <taxon>Trichosporeae</taxon>
        <taxon>Loxocarpinae</taxon>
        <taxon>Dorcoceras</taxon>
    </lineage>
</organism>
<keyword evidence="4" id="KW-1185">Reference proteome</keyword>
<evidence type="ECO:0000259" key="2">
    <source>
        <dbReference type="Pfam" id="PF13966"/>
    </source>
</evidence>
<dbReference type="InterPro" id="IPR012337">
    <property type="entry name" value="RNaseH-like_sf"/>
</dbReference>
<reference evidence="3 4" key="1">
    <citation type="journal article" date="2015" name="Proc. Natl. Acad. Sci. U.S.A.">
        <title>The resurrection genome of Boea hygrometrica: A blueprint for survival of dehydration.</title>
        <authorList>
            <person name="Xiao L."/>
            <person name="Yang G."/>
            <person name="Zhang L."/>
            <person name="Yang X."/>
            <person name="Zhao S."/>
            <person name="Ji Z."/>
            <person name="Zhou Q."/>
            <person name="Hu M."/>
            <person name="Wang Y."/>
            <person name="Chen M."/>
            <person name="Xu Y."/>
            <person name="Jin H."/>
            <person name="Xiao X."/>
            <person name="Hu G."/>
            <person name="Bao F."/>
            <person name="Hu Y."/>
            <person name="Wan P."/>
            <person name="Li L."/>
            <person name="Deng X."/>
            <person name="Kuang T."/>
            <person name="Xiang C."/>
            <person name="Zhu J.K."/>
            <person name="Oliver M.J."/>
            <person name="He Y."/>
        </authorList>
    </citation>
    <scope>NUCLEOTIDE SEQUENCE [LARGE SCALE GENOMIC DNA]</scope>
    <source>
        <strain evidence="4">cv. XS01</strain>
    </source>
</reference>
<dbReference type="Pfam" id="PF13966">
    <property type="entry name" value="zf-RVT"/>
    <property type="match status" value="1"/>
</dbReference>
<dbReference type="InterPro" id="IPR053151">
    <property type="entry name" value="RNase_H-like"/>
</dbReference>
<name>A0A2Z7BML8_9LAMI</name>
<dbReference type="InterPro" id="IPR036397">
    <property type="entry name" value="RNaseH_sf"/>
</dbReference>
<dbReference type="InterPro" id="IPR026960">
    <property type="entry name" value="RVT-Znf"/>
</dbReference>
<evidence type="ECO:0000313" key="4">
    <source>
        <dbReference type="Proteomes" id="UP000250235"/>
    </source>
</evidence>
<evidence type="ECO:0000313" key="3">
    <source>
        <dbReference type="EMBL" id="KZV33338.1"/>
    </source>
</evidence>